<evidence type="ECO:0000313" key="5">
    <source>
        <dbReference type="EMBL" id="KAK8961308.1"/>
    </source>
</evidence>
<dbReference type="PANTHER" id="PTHR33402:SF22">
    <property type="entry name" value="VQ MOTIF-CONTAINING PROTEIN 31"/>
    <property type="match status" value="1"/>
</dbReference>
<keyword evidence="3" id="KW-0539">Nucleus</keyword>
<sequence>MGGRRDGNRGRHGRRDLNLDKTLGRLHIYLRNYSRSMDSSPPASIAAGDSSSFPVPPAITYVQTDATTFKELVQRLTGPHDDVPSSKLAGVRGPSFKLHERRQASQSELSVLKPIVSPQPLPFDISFSSPACRSPLVSPSTQLSVLSISDVNRSLEEINEDEEEKAIRERRFYLHPSPRLGRTTAEPELLTLFPLHSPGEK</sequence>
<evidence type="ECO:0000259" key="4">
    <source>
        <dbReference type="Pfam" id="PF05678"/>
    </source>
</evidence>
<dbReference type="InterPro" id="IPR008889">
    <property type="entry name" value="VQ"/>
</dbReference>
<dbReference type="InterPro" id="IPR039611">
    <property type="entry name" value="VQ_4/11/13/19/31/33"/>
</dbReference>
<evidence type="ECO:0000256" key="1">
    <source>
        <dbReference type="ARBA" id="ARBA00004123"/>
    </source>
</evidence>
<dbReference type="PANTHER" id="PTHR33402">
    <property type="entry name" value="VQ MOTIF-CONTAINING PROTEIN 11-LIKE"/>
    <property type="match status" value="1"/>
</dbReference>
<keyword evidence="2" id="KW-0597">Phosphoprotein</keyword>
<dbReference type="Pfam" id="PF05678">
    <property type="entry name" value="VQ"/>
    <property type="match status" value="1"/>
</dbReference>
<evidence type="ECO:0000313" key="6">
    <source>
        <dbReference type="Proteomes" id="UP001412067"/>
    </source>
</evidence>
<organism evidence="5 6">
    <name type="scientific">Platanthera guangdongensis</name>
    <dbReference type="NCBI Taxonomy" id="2320717"/>
    <lineage>
        <taxon>Eukaryota</taxon>
        <taxon>Viridiplantae</taxon>
        <taxon>Streptophyta</taxon>
        <taxon>Embryophyta</taxon>
        <taxon>Tracheophyta</taxon>
        <taxon>Spermatophyta</taxon>
        <taxon>Magnoliopsida</taxon>
        <taxon>Liliopsida</taxon>
        <taxon>Asparagales</taxon>
        <taxon>Orchidaceae</taxon>
        <taxon>Orchidoideae</taxon>
        <taxon>Orchideae</taxon>
        <taxon>Orchidinae</taxon>
        <taxon>Platanthera</taxon>
    </lineage>
</organism>
<keyword evidence="6" id="KW-1185">Reference proteome</keyword>
<proteinExistence type="predicted"/>
<evidence type="ECO:0000256" key="3">
    <source>
        <dbReference type="ARBA" id="ARBA00023242"/>
    </source>
</evidence>
<protein>
    <recommendedName>
        <fullName evidence="4">VQ domain-containing protein</fullName>
    </recommendedName>
</protein>
<accession>A0ABR2MB99</accession>
<gene>
    <name evidence="5" type="ORF">KSP40_PGU010761</name>
</gene>
<feature type="domain" description="VQ" evidence="4">
    <location>
        <begin position="60"/>
        <end position="82"/>
    </location>
</feature>
<comment type="subcellular location">
    <subcellularLocation>
        <location evidence="1">Nucleus</location>
    </subcellularLocation>
</comment>
<dbReference type="EMBL" id="JBBWWR010000009">
    <property type="protein sequence ID" value="KAK8961308.1"/>
    <property type="molecule type" value="Genomic_DNA"/>
</dbReference>
<reference evidence="5 6" key="1">
    <citation type="journal article" date="2022" name="Nat. Plants">
        <title>Genomes of leafy and leafless Platanthera orchids illuminate the evolution of mycoheterotrophy.</title>
        <authorList>
            <person name="Li M.H."/>
            <person name="Liu K.W."/>
            <person name="Li Z."/>
            <person name="Lu H.C."/>
            <person name="Ye Q.L."/>
            <person name="Zhang D."/>
            <person name="Wang J.Y."/>
            <person name="Li Y.F."/>
            <person name="Zhong Z.M."/>
            <person name="Liu X."/>
            <person name="Yu X."/>
            <person name="Liu D.K."/>
            <person name="Tu X.D."/>
            <person name="Liu B."/>
            <person name="Hao Y."/>
            <person name="Liao X.Y."/>
            <person name="Jiang Y.T."/>
            <person name="Sun W.H."/>
            <person name="Chen J."/>
            <person name="Chen Y.Q."/>
            <person name="Ai Y."/>
            <person name="Zhai J.W."/>
            <person name="Wu S.S."/>
            <person name="Zhou Z."/>
            <person name="Hsiao Y.Y."/>
            <person name="Wu W.L."/>
            <person name="Chen Y.Y."/>
            <person name="Lin Y.F."/>
            <person name="Hsu J.L."/>
            <person name="Li C.Y."/>
            <person name="Wang Z.W."/>
            <person name="Zhao X."/>
            <person name="Zhong W.Y."/>
            <person name="Ma X.K."/>
            <person name="Ma L."/>
            <person name="Huang J."/>
            <person name="Chen G.Z."/>
            <person name="Huang M.Z."/>
            <person name="Huang L."/>
            <person name="Peng D.H."/>
            <person name="Luo Y.B."/>
            <person name="Zou S.Q."/>
            <person name="Chen S.P."/>
            <person name="Lan S."/>
            <person name="Tsai W.C."/>
            <person name="Van de Peer Y."/>
            <person name="Liu Z.J."/>
        </authorList>
    </citation>
    <scope>NUCLEOTIDE SEQUENCE [LARGE SCALE GENOMIC DNA]</scope>
    <source>
        <strain evidence="5">Lor288</strain>
    </source>
</reference>
<comment type="caution">
    <text evidence="5">The sequence shown here is derived from an EMBL/GenBank/DDBJ whole genome shotgun (WGS) entry which is preliminary data.</text>
</comment>
<dbReference type="Proteomes" id="UP001412067">
    <property type="component" value="Unassembled WGS sequence"/>
</dbReference>
<evidence type="ECO:0000256" key="2">
    <source>
        <dbReference type="ARBA" id="ARBA00022553"/>
    </source>
</evidence>
<name>A0ABR2MB99_9ASPA</name>